<dbReference type="Gene3D" id="1.25.40.10">
    <property type="entry name" value="Tetratricopeptide repeat domain"/>
    <property type="match status" value="2"/>
</dbReference>
<dbReference type="SUPFAM" id="SSF48452">
    <property type="entry name" value="TPR-like"/>
    <property type="match status" value="2"/>
</dbReference>
<dbReference type="SUPFAM" id="SSF46565">
    <property type="entry name" value="Chaperone J-domain"/>
    <property type="match status" value="1"/>
</dbReference>
<dbReference type="Pfam" id="PF13181">
    <property type="entry name" value="TPR_8"/>
    <property type="match status" value="1"/>
</dbReference>
<name>A0A9D4ZXL0_PEA</name>
<dbReference type="PROSITE" id="PS50076">
    <property type="entry name" value="DNAJ_2"/>
    <property type="match status" value="1"/>
</dbReference>
<dbReference type="SMART" id="SM00271">
    <property type="entry name" value="DnaJ"/>
    <property type="match status" value="1"/>
</dbReference>
<proteinExistence type="predicted"/>
<dbReference type="EMBL" id="JAMSHJ010000007">
    <property type="protein sequence ID" value="KAI5388311.1"/>
    <property type="molecule type" value="Genomic_DNA"/>
</dbReference>
<dbReference type="Gene3D" id="1.10.287.110">
    <property type="entry name" value="DnaJ domain"/>
    <property type="match status" value="1"/>
</dbReference>
<dbReference type="InterPro" id="IPR011990">
    <property type="entry name" value="TPR-like_helical_dom_sf"/>
</dbReference>
<protein>
    <recommendedName>
        <fullName evidence="2">J domain-containing protein</fullName>
    </recommendedName>
</protein>
<dbReference type="SMART" id="SM00028">
    <property type="entry name" value="TPR"/>
    <property type="match status" value="7"/>
</dbReference>
<dbReference type="InterPro" id="IPR001623">
    <property type="entry name" value="DnaJ_domain"/>
</dbReference>
<dbReference type="InterPro" id="IPR018253">
    <property type="entry name" value="DnaJ_domain_CS"/>
</dbReference>
<dbReference type="Gramene" id="Psat07G0411900-T1">
    <property type="protein sequence ID" value="KAI5388311.1"/>
    <property type="gene ID" value="KIW84_074119"/>
</dbReference>
<dbReference type="CDD" id="cd06257">
    <property type="entry name" value="DnaJ"/>
    <property type="match status" value="1"/>
</dbReference>
<dbReference type="InterPro" id="IPR019734">
    <property type="entry name" value="TPR_rpt"/>
</dbReference>
<evidence type="ECO:0000259" key="2">
    <source>
        <dbReference type="PROSITE" id="PS50076"/>
    </source>
</evidence>
<dbReference type="OrthoDB" id="10250354at2759"/>
<evidence type="ECO:0000256" key="1">
    <source>
        <dbReference type="SAM" id="MobiDB-lite"/>
    </source>
</evidence>
<dbReference type="Gramene" id="PSAT_LOCUS30795-2">
    <property type="protein sequence ID" value="CAL5212445.1"/>
    <property type="gene ID" value="PSAT_LOCUS30795"/>
</dbReference>
<keyword evidence="4" id="KW-1185">Reference proteome</keyword>
<feature type="region of interest" description="Disordered" evidence="1">
    <location>
        <begin position="1088"/>
        <end position="1107"/>
    </location>
</feature>
<dbReference type="PROSITE" id="PS00636">
    <property type="entry name" value="DNAJ_1"/>
    <property type="match status" value="1"/>
</dbReference>
<accession>A0A9D4ZXL0</accession>
<gene>
    <name evidence="3" type="ORF">KIW84_074119</name>
</gene>
<evidence type="ECO:0000313" key="4">
    <source>
        <dbReference type="Proteomes" id="UP001058974"/>
    </source>
</evidence>
<feature type="compositionally biased region" description="Polar residues" evidence="1">
    <location>
        <begin position="1068"/>
        <end position="1078"/>
    </location>
</feature>
<dbReference type="Proteomes" id="UP001058974">
    <property type="component" value="Chromosome 7"/>
</dbReference>
<feature type="domain" description="J" evidence="2">
    <location>
        <begin position="966"/>
        <end position="1051"/>
    </location>
</feature>
<dbReference type="PRINTS" id="PR00625">
    <property type="entry name" value="JDOMAIN"/>
</dbReference>
<dbReference type="Pfam" id="PF00226">
    <property type="entry name" value="DnaJ"/>
    <property type="match status" value="1"/>
</dbReference>
<dbReference type="PANTHER" id="PTHR45181">
    <property type="entry name" value="HEAT SHOCK PROTEIN DNAJ WITH TETRATRICOPEPTIDE REPEAT-CONTAINING PROTEIN"/>
    <property type="match status" value="1"/>
</dbReference>
<dbReference type="InterPro" id="IPR036869">
    <property type="entry name" value="J_dom_sf"/>
</dbReference>
<dbReference type="AlphaFoldDB" id="A0A9D4ZXL0"/>
<sequence length="1107" mass="122738">MEPSNSGDDRFSNAYAGSTSAFTFTAPSVSSGLSKPRFVKIRKHNNASAFNRDGSVPNASVTVVGSDKLDSALNFDKRISDRLRNLKIGNEGFVNDDGSELPEEMMSKLKIVTENQGGFDKVRVESELGAELQKKLNIKETEKIERGNNAVSDENSTNSVIRQLNNLNVNDVMSNKFNLVDQNVEPNLCNSSAMPSSSASGSASASVLFQPFEVSKKDQFVFQSKPEASGPPFVEFKTHASKIGGKEGKVKEKSGNVRMKKSIVNLKHSAPVQPWSGHGFVFKGSVPQQDHPQGSSETCSPMEVSPYHEKLAENRTSRESSVISNESFGVDTNYNEAMNFVDHIDEDLIGATQNMNINESSEDACEDTKEGKSECDTHEYVSVDEETKDESVSGIETESFKSASDSVDQIIDAETEAYDGDKMLNLDCSFSLRNGSVSESGFTFAAASSAEPQLSSPKRHNKKKNWVNVGHDSFNYAPNIKVPYSSSSVPFSVVSGKPLIVSGQDIKAKVPFPQPKIRGSVVNEEHGSREASASAEACEKWRLRGNQAYKNGDLSMAENSYKQGLSCVSKEQTSRSCLRALLLCYSNLAATHMSLGRMRDAIEDCRLAAEIDQNFLKVQLRAANCYLALGEVEGASLYFKRCLQSGTDVSVDRKIAVEASDGLQKAQKVSDFIYHSAELLQRRTSSETERALEHINQALMISMYSEKLLEMKAEALLMLCRYEEGIQLCDETFSSAEKNACPMAAGCQATFLDDSELSKIFYFRLWRCSIMLKAYFHLGKLEEGLSLLEQQEEKVSAINKSGSKVLTSLIPLAATVRELLHHKAAGNEAYQAGRHAEAVEHYTSVLSCNLESRPFAAVCYCNRAATYKVLGQLTDAIADCSLAIALDGNYLKALSRRAGLYEMIRDYSQAANDLRRLLSLLSKGLEDNANHKGTSDRSINYTNDLKQYRIRLSELEEEDRKEIPLDMYLILGVEPSVSISEIKKAYRKAALKHHPDKACQSLTKNDNGDDGIWRVIAEEVHRDADRLFKIIGEAYAVLSDPAKRARYDAEVEMRNFQKRRPGAMGRNNMENQYCPSDQSNRRHWREAWRSYGNSSSPNYETGRPSRK</sequence>
<reference evidence="3 4" key="1">
    <citation type="journal article" date="2022" name="Nat. Genet.">
        <title>Improved pea reference genome and pan-genome highlight genomic features and evolutionary characteristics.</title>
        <authorList>
            <person name="Yang T."/>
            <person name="Liu R."/>
            <person name="Luo Y."/>
            <person name="Hu S."/>
            <person name="Wang D."/>
            <person name="Wang C."/>
            <person name="Pandey M.K."/>
            <person name="Ge S."/>
            <person name="Xu Q."/>
            <person name="Li N."/>
            <person name="Li G."/>
            <person name="Huang Y."/>
            <person name="Saxena R.K."/>
            <person name="Ji Y."/>
            <person name="Li M."/>
            <person name="Yan X."/>
            <person name="He Y."/>
            <person name="Liu Y."/>
            <person name="Wang X."/>
            <person name="Xiang C."/>
            <person name="Varshney R.K."/>
            <person name="Ding H."/>
            <person name="Gao S."/>
            <person name="Zong X."/>
        </authorList>
    </citation>
    <scope>NUCLEOTIDE SEQUENCE [LARGE SCALE GENOMIC DNA]</scope>
    <source>
        <strain evidence="3 4">cv. Zhongwan 6</strain>
    </source>
</reference>
<evidence type="ECO:0000313" key="3">
    <source>
        <dbReference type="EMBL" id="KAI5388311.1"/>
    </source>
</evidence>
<comment type="caution">
    <text evidence="3">The sequence shown here is derived from an EMBL/GenBank/DDBJ whole genome shotgun (WGS) entry which is preliminary data.</text>
</comment>
<feature type="region of interest" description="Disordered" evidence="1">
    <location>
        <begin position="1058"/>
        <end position="1081"/>
    </location>
</feature>
<dbReference type="Gramene" id="Psat7g179520.1">
    <property type="protein sequence ID" value="Psat7g179520.1.cds"/>
    <property type="gene ID" value="Psat7g179520"/>
</dbReference>
<organism evidence="3 4">
    <name type="scientific">Pisum sativum</name>
    <name type="common">Garden pea</name>
    <name type="synonym">Lathyrus oleraceus</name>
    <dbReference type="NCBI Taxonomy" id="3888"/>
    <lineage>
        <taxon>Eukaryota</taxon>
        <taxon>Viridiplantae</taxon>
        <taxon>Streptophyta</taxon>
        <taxon>Embryophyta</taxon>
        <taxon>Tracheophyta</taxon>
        <taxon>Spermatophyta</taxon>
        <taxon>Magnoliopsida</taxon>
        <taxon>eudicotyledons</taxon>
        <taxon>Gunneridae</taxon>
        <taxon>Pentapetalae</taxon>
        <taxon>rosids</taxon>
        <taxon>fabids</taxon>
        <taxon>Fabales</taxon>
        <taxon>Fabaceae</taxon>
        <taxon>Papilionoideae</taxon>
        <taxon>50 kb inversion clade</taxon>
        <taxon>NPAAA clade</taxon>
        <taxon>Hologalegina</taxon>
        <taxon>IRL clade</taxon>
        <taxon>Fabeae</taxon>
        <taxon>Lathyrus</taxon>
    </lineage>
</organism>
<dbReference type="PANTHER" id="PTHR45181:SF4">
    <property type="entry name" value="HEAT SHOCK PROTEIN DNAJ WITH TETRATRICOPEPTIDE REPEAT-CONTAINING PROTEIN"/>
    <property type="match status" value="1"/>
</dbReference>